<dbReference type="InterPro" id="IPR002791">
    <property type="entry name" value="ARMT1-like_metal-bd"/>
</dbReference>
<keyword evidence="3 7" id="KW-0479">Metal-binding</keyword>
<dbReference type="Pfam" id="PF01937">
    <property type="entry name" value="ARMT1-like_dom"/>
    <property type="match status" value="1"/>
</dbReference>
<dbReference type="GO" id="GO:0006974">
    <property type="term" value="P:DNA damage response"/>
    <property type="evidence" value="ECO:0007669"/>
    <property type="project" value="TreeGrafter"/>
</dbReference>
<evidence type="ECO:0000256" key="1">
    <source>
        <dbReference type="ARBA" id="ARBA00001326"/>
    </source>
</evidence>
<comment type="cofactor">
    <cofactor evidence="7">
        <name>Mn(2+)</name>
        <dbReference type="ChEBI" id="CHEBI:29035"/>
    </cofactor>
    <cofactor evidence="7">
        <name>Ni(2+)</name>
        <dbReference type="ChEBI" id="CHEBI:49786"/>
    </cofactor>
</comment>
<dbReference type="Gene3D" id="1.20.930.60">
    <property type="match status" value="1"/>
</dbReference>
<dbReference type="PANTHER" id="PTHR12260">
    <property type="entry name" value="DAMAGE-CONTROL PHOSPHATASE ARMT1"/>
    <property type="match status" value="1"/>
</dbReference>
<dbReference type="AlphaFoldDB" id="A0A9W8IDW1"/>
<dbReference type="GO" id="GO:0016791">
    <property type="term" value="F:phosphatase activity"/>
    <property type="evidence" value="ECO:0007669"/>
    <property type="project" value="TreeGrafter"/>
</dbReference>
<dbReference type="Proteomes" id="UP001139887">
    <property type="component" value="Unassembled WGS sequence"/>
</dbReference>
<dbReference type="PANTHER" id="PTHR12260:SF6">
    <property type="entry name" value="DAMAGE-CONTROL PHOSPHATASE ARMT1"/>
    <property type="match status" value="1"/>
</dbReference>
<protein>
    <recommendedName>
        <fullName evidence="7">Sugar phosphate phosphatase</fullName>
        <ecNumber evidence="7">3.1.3.-</ecNumber>
    </recommendedName>
</protein>
<keyword evidence="5 7" id="KW-0464">Manganese</keyword>
<comment type="function">
    <text evidence="7">Metal-dependent phosphatase that shows phosphatase activity against several substrates, including fructose-1-phosphate and fructose-6-phosphate. Its preference for fructose-1-phosphate, a strong glycating agent that causes DNA damage rather than a canonical yeast metabolite, suggests a damage-control function in hexose phosphate metabolism.</text>
</comment>
<evidence type="ECO:0000256" key="6">
    <source>
        <dbReference type="ARBA" id="ARBA00048809"/>
    </source>
</evidence>
<accession>A0A9W8IDW1</accession>
<evidence type="ECO:0000256" key="2">
    <source>
        <dbReference type="ARBA" id="ARBA00009519"/>
    </source>
</evidence>
<evidence type="ECO:0000256" key="7">
    <source>
        <dbReference type="RuleBase" id="RU367030"/>
    </source>
</evidence>
<comment type="domain">
    <text evidence="7">Subfamily III proteins have a conserved RTxK motif about 40-50 residues from the C-terminus; the threonine may be replaced by serine or cysteine.</text>
</comment>
<evidence type="ECO:0000313" key="9">
    <source>
        <dbReference type="EMBL" id="KAJ2852512.1"/>
    </source>
</evidence>
<comment type="catalytic activity">
    <reaction evidence="6 7">
        <text>beta-D-fructose 6-phosphate = dihydroxyacetone + D-glyceraldehyde 3-phosphate</text>
        <dbReference type="Rhea" id="RHEA:28002"/>
        <dbReference type="ChEBI" id="CHEBI:16016"/>
        <dbReference type="ChEBI" id="CHEBI:57634"/>
        <dbReference type="ChEBI" id="CHEBI:59776"/>
    </reaction>
</comment>
<keyword evidence="4 7" id="KW-0378">Hydrolase</keyword>
<reference evidence="9" key="1">
    <citation type="submission" date="2022-07" db="EMBL/GenBank/DDBJ databases">
        <title>Phylogenomic reconstructions and comparative analyses of Kickxellomycotina fungi.</title>
        <authorList>
            <person name="Reynolds N.K."/>
            <person name="Stajich J.E."/>
            <person name="Barry K."/>
            <person name="Grigoriev I.V."/>
            <person name="Crous P."/>
            <person name="Smith M.E."/>
        </authorList>
    </citation>
    <scope>NUCLEOTIDE SEQUENCE</scope>
    <source>
        <strain evidence="9">NRRL 1566</strain>
    </source>
</reference>
<evidence type="ECO:0000259" key="8">
    <source>
        <dbReference type="Pfam" id="PF01937"/>
    </source>
</evidence>
<evidence type="ECO:0000256" key="3">
    <source>
        <dbReference type="ARBA" id="ARBA00022723"/>
    </source>
</evidence>
<evidence type="ECO:0000256" key="5">
    <source>
        <dbReference type="ARBA" id="ARBA00023211"/>
    </source>
</evidence>
<dbReference type="EC" id="3.1.3.-" evidence="7"/>
<gene>
    <name evidence="9" type="primary">HRT2</name>
    <name evidence="9" type="ORF">IWW36_000140</name>
</gene>
<comment type="catalytic activity">
    <reaction evidence="1 7">
        <text>beta-D-fructose 1-phosphate + H2O = D-fructose + phosphate</text>
        <dbReference type="Rhea" id="RHEA:35603"/>
        <dbReference type="ChEBI" id="CHEBI:15377"/>
        <dbReference type="ChEBI" id="CHEBI:37721"/>
        <dbReference type="ChEBI" id="CHEBI:43474"/>
        <dbReference type="ChEBI" id="CHEBI:138881"/>
    </reaction>
</comment>
<feature type="domain" description="Damage-control phosphatase ARMT1-like metal-binding" evidence="8">
    <location>
        <begin position="29"/>
        <end position="423"/>
    </location>
</feature>
<comment type="similarity">
    <text evidence="2 7">Belongs to the damage-control phosphatase family. Sugar phosphate phosphatase III subfamily.</text>
</comment>
<organism evidence="9 10">
    <name type="scientific">Coemansia brasiliensis</name>
    <dbReference type="NCBI Taxonomy" id="2650707"/>
    <lineage>
        <taxon>Eukaryota</taxon>
        <taxon>Fungi</taxon>
        <taxon>Fungi incertae sedis</taxon>
        <taxon>Zoopagomycota</taxon>
        <taxon>Kickxellomycotina</taxon>
        <taxon>Kickxellomycetes</taxon>
        <taxon>Kickxellales</taxon>
        <taxon>Kickxellaceae</taxon>
        <taxon>Coemansia</taxon>
    </lineage>
</organism>
<dbReference type="InterPro" id="IPR039763">
    <property type="entry name" value="ARMT1"/>
</dbReference>
<dbReference type="EMBL" id="JANBUW010000002">
    <property type="protein sequence ID" value="KAJ2852512.1"/>
    <property type="molecule type" value="Genomic_DNA"/>
</dbReference>
<proteinExistence type="inferred from homology"/>
<dbReference type="GO" id="GO:0005634">
    <property type="term" value="C:nucleus"/>
    <property type="evidence" value="ECO:0007669"/>
    <property type="project" value="TreeGrafter"/>
</dbReference>
<name>A0A9W8IDW1_9FUNG</name>
<dbReference type="GO" id="GO:0046872">
    <property type="term" value="F:metal ion binding"/>
    <property type="evidence" value="ECO:0007669"/>
    <property type="project" value="UniProtKB-UniRule"/>
</dbReference>
<dbReference type="SUPFAM" id="SSF111321">
    <property type="entry name" value="AF1104-like"/>
    <property type="match status" value="1"/>
</dbReference>
<dbReference type="OrthoDB" id="541375at2759"/>
<keyword evidence="10" id="KW-1185">Reference proteome</keyword>
<evidence type="ECO:0000313" key="10">
    <source>
        <dbReference type="Proteomes" id="UP001139887"/>
    </source>
</evidence>
<comment type="caution">
    <text evidence="9">The sequence shown here is derived from an EMBL/GenBank/DDBJ whole genome shotgun (WGS) entry which is preliminary data.</text>
</comment>
<evidence type="ECO:0000256" key="4">
    <source>
        <dbReference type="ARBA" id="ARBA00022801"/>
    </source>
</evidence>
<dbReference type="Gene3D" id="3.40.50.10880">
    <property type="entry name" value="Uncharacterised protein PF01937, DUF89, domain 3"/>
    <property type="match status" value="1"/>
</dbReference>
<dbReference type="InterPro" id="IPR036075">
    <property type="entry name" value="ARMT-1-like_metal-bd_sf"/>
</dbReference>
<sequence>MDSFAPNNTPFPPLIAAKDGSNFTYTSLHDRVPHILTDVINDFYTAIQNRTDSDEAVIEGKQLTSALSQLKHEMVTDKPLTPLEEDGIGDTAKWNSWLAKYFPQSTWYTAPFLAWEPYLYRRIAMIFRRSQYWNTYDFFVSKKESTFRASMVAVAKLCARVDKLTRECIEDPNTTKLHLAFVEMLQASLWGNQTDLSMFPDLSNERLEEMQAQISSGENNSKIVANDTDKIWGIMSQISKGRIDIVLDNSGFELLQDVLLAHWLVSVGIAQQIVFHPKRIPWYVSDVTNQDFYWLINALQDPQSVGASGLSPSDEAVLKSLGNQWSSLLASKVWVLKDELFWTGPYGYRYLPSEGNDTWMELVDADCVIFKGDLNYRKLIYDLQWPVSTPFIDAIGPIATDPNAPAIVSLRTAKCDTIVGVDPQRAKELFALRKDWMYSGEYGVIQLSPGRWN</sequence>